<proteinExistence type="predicted"/>
<organism evidence="1 2">
    <name type="scientific">Mycobacterium conspicuum</name>
    <dbReference type="NCBI Taxonomy" id="44010"/>
    <lineage>
        <taxon>Bacteria</taxon>
        <taxon>Bacillati</taxon>
        <taxon>Actinomycetota</taxon>
        <taxon>Actinomycetes</taxon>
        <taxon>Mycobacteriales</taxon>
        <taxon>Mycobacteriaceae</taxon>
        <taxon>Mycobacterium</taxon>
    </lineage>
</organism>
<reference evidence="1 2" key="1">
    <citation type="journal article" date="2019" name="Emerg. Microbes Infect.">
        <title>Comprehensive subspecies identification of 175 nontuberculous mycobacteria species based on 7547 genomic profiles.</title>
        <authorList>
            <person name="Matsumoto Y."/>
            <person name="Kinjo T."/>
            <person name="Motooka D."/>
            <person name="Nabeya D."/>
            <person name="Jung N."/>
            <person name="Uechi K."/>
            <person name="Horii T."/>
            <person name="Iida T."/>
            <person name="Fujita J."/>
            <person name="Nakamura S."/>
        </authorList>
    </citation>
    <scope>NUCLEOTIDE SEQUENCE [LARGE SCALE GENOMIC DNA]</scope>
    <source>
        <strain evidence="1 2">JCM 14738</strain>
    </source>
</reference>
<sequence length="209" mass="23035">MDDPEERIADLERQLAQARAARRERSEGATGPEADPKRDRRERRMRVREEAGISRAQWQVERIVASTLVVLCIAGVTVTFVGHGALMWIGIALFVGAAAALVVLAKARSRSVEKVRWEDGTVTFRTVEPGDVGESGQRVDCEIELSPPRPFSSVYTTVGPLDAERIVVGASMRCLIDRMESLTALRAYPYAQPGAPLPSGRELKFFRTA</sequence>
<dbReference type="RefSeq" id="WP_085232563.1">
    <property type="nucleotide sequence ID" value="NZ_AP022613.1"/>
</dbReference>
<gene>
    <name evidence="1" type="ORF">MCNS_21300</name>
</gene>
<protein>
    <submittedName>
        <fullName evidence="1">Uncharacterized protein</fullName>
    </submittedName>
</protein>
<name>A0A1X1TFH2_9MYCO</name>
<accession>A0A1X1TFH2</accession>
<evidence type="ECO:0000313" key="1">
    <source>
        <dbReference type="EMBL" id="BBZ39067.1"/>
    </source>
</evidence>
<keyword evidence="2" id="KW-1185">Reference proteome</keyword>
<dbReference type="EMBL" id="AP022613">
    <property type="protein sequence ID" value="BBZ39067.1"/>
    <property type="molecule type" value="Genomic_DNA"/>
</dbReference>
<dbReference type="Proteomes" id="UP000467385">
    <property type="component" value="Chromosome"/>
</dbReference>
<dbReference type="AlphaFoldDB" id="A0A1X1TFH2"/>
<evidence type="ECO:0000313" key="2">
    <source>
        <dbReference type="Proteomes" id="UP000467385"/>
    </source>
</evidence>